<evidence type="ECO:0000256" key="6">
    <source>
        <dbReference type="SAM" id="MobiDB-lite"/>
    </source>
</evidence>
<feature type="region of interest" description="Disordered" evidence="6">
    <location>
        <begin position="419"/>
        <end position="465"/>
    </location>
</feature>
<dbReference type="Pfam" id="PF14823">
    <property type="entry name" value="Sirohm_synth_C"/>
    <property type="match status" value="1"/>
</dbReference>
<organism evidence="10 11">
    <name type="scientific">Cryptococcus floricola</name>
    <dbReference type="NCBI Taxonomy" id="2591691"/>
    <lineage>
        <taxon>Eukaryota</taxon>
        <taxon>Fungi</taxon>
        <taxon>Dikarya</taxon>
        <taxon>Basidiomycota</taxon>
        <taxon>Agaricomycotina</taxon>
        <taxon>Tremellomycetes</taxon>
        <taxon>Tremellales</taxon>
        <taxon>Cryptococcaceae</taxon>
        <taxon>Cryptococcus</taxon>
    </lineage>
</organism>
<evidence type="ECO:0000259" key="8">
    <source>
        <dbReference type="Pfam" id="PF00590"/>
    </source>
</evidence>
<dbReference type="InterPro" id="IPR035996">
    <property type="entry name" value="4pyrrol_Methylase_sf"/>
</dbReference>
<feature type="compositionally biased region" description="Pro residues" evidence="6">
    <location>
        <begin position="437"/>
        <end position="451"/>
    </location>
</feature>
<dbReference type="PANTHER" id="PTHR45790:SF6">
    <property type="entry name" value="UROPORPHYRINOGEN-III C-METHYLTRANSFERASE"/>
    <property type="match status" value="1"/>
</dbReference>
<dbReference type="InterPro" id="IPR014776">
    <property type="entry name" value="4pyrrole_Mease_sub2"/>
</dbReference>
<keyword evidence="7" id="KW-0732">Signal</keyword>
<evidence type="ECO:0000256" key="2">
    <source>
        <dbReference type="ARBA" id="ARBA00022603"/>
    </source>
</evidence>
<dbReference type="GO" id="GO:0032259">
    <property type="term" value="P:methylation"/>
    <property type="evidence" value="ECO:0007669"/>
    <property type="project" value="UniProtKB-KW"/>
</dbReference>
<comment type="caution">
    <text evidence="10">The sequence shown here is derived from an EMBL/GenBank/DDBJ whole genome shotgun (WGS) entry which is preliminary data.</text>
</comment>
<feature type="domain" description="Siroheme biosynthesis protein Met8 C-terminal" evidence="9">
    <location>
        <begin position="467"/>
        <end position="511"/>
    </location>
</feature>
<dbReference type="InterPro" id="IPR050161">
    <property type="entry name" value="Siro_Cobalamin_biosynth"/>
</dbReference>
<feature type="region of interest" description="Disordered" evidence="6">
    <location>
        <begin position="186"/>
        <end position="225"/>
    </location>
</feature>
<dbReference type="InterPro" id="IPR014777">
    <property type="entry name" value="4pyrrole_Mease_sub1"/>
</dbReference>
<keyword evidence="4" id="KW-0949">S-adenosyl-L-methionine</keyword>
<accession>A0A5D3ALR6</accession>
<dbReference type="InterPro" id="IPR006366">
    <property type="entry name" value="CobA/CysG_C"/>
</dbReference>
<dbReference type="PANTHER" id="PTHR45790">
    <property type="entry name" value="SIROHEME SYNTHASE-RELATED"/>
    <property type="match status" value="1"/>
</dbReference>
<dbReference type="Gene3D" id="3.30.950.10">
    <property type="entry name" value="Methyltransferase, Cobalt-precorrin-4 Transmethylase, Domain 2"/>
    <property type="match status" value="1"/>
</dbReference>
<dbReference type="Pfam" id="PF00590">
    <property type="entry name" value="TP_methylase"/>
    <property type="match status" value="1"/>
</dbReference>
<comment type="similarity">
    <text evidence="5">In the N-terminal section; belongs to the precorrin methyltransferase family.</text>
</comment>
<dbReference type="Pfam" id="PF13241">
    <property type="entry name" value="NAD_binding_7"/>
    <property type="match status" value="1"/>
</dbReference>
<evidence type="ECO:0000256" key="4">
    <source>
        <dbReference type="ARBA" id="ARBA00022691"/>
    </source>
</evidence>
<feature type="compositionally biased region" description="Polar residues" evidence="6">
    <location>
        <begin position="212"/>
        <end position="225"/>
    </location>
</feature>
<feature type="region of interest" description="Disordered" evidence="6">
    <location>
        <begin position="516"/>
        <end position="543"/>
    </location>
</feature>
<dbReference type="SUPFAM" id="SSF53790">
    <property type="entry name" value="Tetrapyrrole methylase"/>
    <property type="match status" value="1"/>
</dbReference>
<dbReference type="Gene3D" id="3.40.50.720">
    <property type="entry name" value="NAD(P)-binding Rossmann-like Domain"/>
    <property type="match status" value="1"/>
</dbReference>
<evidence type="ECO:0000259" key="9">
    <source>
        <dbReference type="Pfam" id="PF14823"/>
    </source>
</evidence>
<dbReference type="NCBIfam" id="TIGR01469">
    <property type="entry name" value="cobA_cysG_Cterm"/>
    <property type="match status" value="1"/>
</dbReference>
<feature type="compositionally biased region" description="Basic and acidic residues" evidence="6">
    <location>
        <begin position="532"/>
        <end position="541"/>
    </location>
</feature>
<feature type="domain" description="Tetrapyrrole methylase" evidence="8">
    <location>
        <begin position="546"/>
        <end position="761"/>
    </location>
</feature>
<proteinExistence type="inferred from homology"/>
<keyword evidence="3 10" id="KW-0808">Transferase</keyword>
<reference evidence="10 11" key="1">
    <citation type="submission" date="2017-05" db="EMBL/GenBank/DDBJ databases">
        <title>The Genome Sequence of Tsuchiyaea wingfieldii DSM 27421.</title>
        <authorList>
            <person name="Cuomo C."/>
            <person name="Passer A."/>
            <person name="Billmyre B."/>
            <person name="Heitman J."/>
        </authorList>
    </citation>
    <scope>NUCLEOTIDE SEQUENCE [LARGE SCALE GENOMIC DNA]</scope>
    <source>
        <strain evidence="10 11">DSM 27421</strain>
    </source>
</reference>
<keyword evidence="2 10" id="KW-0489">Methyltransferase</keyword>
<evidence type="ECO:0000256" key="7">
    <source>
        <dbReference type="SAM" id="SignalP"/>
    </source>
</evidence>
<keyword evidence="11" id="KW-1185">Reference proteome</keyword>
<name>A0A5D3ALR6_9TREE</name>
<gene>
    <name evidence="10" type="ORF">B9479_007526</name>
</gene>
<dbReference type="AlphaFoldDB" id="A0A5D3ALR6"/>
<evidence type="ECO:0000256" key="3">
    <source>
        <dbReference type="ARBA" id="ARBA00022679"/>
    </source>
</evidence>
<dbReference type="InterPro" id="IPR000878">
    <property type="entry name" value="4pyrrol_Mease"/>
</dbReference>
<dbReference type="Gene3D" id="3.40.1010.10">
    <property type="entry name" value="Cobalt-precorrin-4 Transmethylase, Domain 1"/>
    <property type="match status" value="1"/>
</dbReference>
<dbReference type="EMBL" id="NIDF01000176">
    <property type="protein sequence ID" value="TYJ51884.1"/>
    <property type="molecule type" value="Genomic_DNA"/>
</dbReference>
<dbReference type="Proteomes" id="UP000322245">
    <property type="component" value="Unassembled WGS sequence"/>
</dbReference>
<feature type="compositionally biased region" description="Low complexity" evidence="6">
    <location>
        <begin position="452"/>
        <end position="464"/>
    </location>
</feature>
<feature type="chain" id="PRO_5022829961" evidence="7">
    <location>
        <begin position="20"/>
        <end position="843"/>
    </location>
</feature>
<evidence type="ECO:0000313" key="10">
    <source>
        <dbReference type="EMBL" id="TYJ51884.1"/>
    </source>
</evidence>
<dbReference type="SUPFAM" id="SSF75615">
    <property type="entry name" value="Siroheme synthase middle domains-like"/>
    <property type="match status" value="1"/>
</dbReference>
<protein>
    <submittedName>
        <fullName evidence="10">Uroporphyrinogen-III C-methyltransferase</fullName>
    </submittedName>
</protein>
<dbReference type="GO" id="GO:0019354">
    <property type="term" value="P:siroheme biosynthetic process"/>
    <property type="evidence" value="ECO:0007669"/>
    <property type="project" value="InterPro"/>
</dbReference>
<dbReference type="GO" id="GO:0004851">
    <property type="term" value="F:uroporphyrin-III C-methyltransferase activity"/>
    <property type="evidence" value="ECO:0007669"/>
    <property type="project" value="TreeGrafter"/>
</dbReference>
<feature type="signal peptide" evidence="7">
    <location>
        <begin position="1"/>
        <end position="19"/>
    </location>
</feature>
<sequence length="843" mass="91586">MPPSNWISLWMAAASIVVAWDVAYCLCRPRSFAGGDLAWIWKPDNNYGEIDYIYGWKAYNEGDGFTAAQATLNMLEITLAVTYLYLRHSSPRHSSAPYHSSALLVGFASALMTWSKTVLYILQEYLCGWCNVGHNDRWTFWFMWIIPNASLSHLHLLCSWIVFPGLATLALGSHILSALQRDSIAQHPPAPSPSLLVPTPAGSTKKAKPAPTQGQAQDPNPTHTLPLTFHPHNLPTLIIGSNKLAASRATTFLSAGALVHITSPLPLASCAKEVQVLVQGGKVEYERKELGTERDWRAYLEERDVALACVTSTLISPSTPTSAPSSITSQIHAACLHLHIPLNTSDSPTLSTYTFPSTHRFPSHHPSAPSALTISVSSGGLGCRMSGRIRREVVGCLGQEVGRAVDNVGRLREKAKAFAKRDLDFDTQEGPLNSPVPQIPTPPPSPPPPPSSSSIHSSSSAPFPRALLSESEQQLRRMRWVYQMSEYYSFEHLARMSEDEMDKALEIWGEKDYGGELPHHLPSDKLSQSHKGQGEGDEKPTKKGRILLVGSGPGHPSLLTLSAHHALTTSTLILSDKLVPSQILALIPPSVKVHVAKKFPGNAEGAQNEMMQLALEGALRGETVVRLKQGDPFVYGRGGEEVLFFRKHGFESTVIPGISSALAAPLMMNIPVTQRGVAESLILCTGVGRQGRAVQLPGYVRSRTLVLLMGVARIQQIVDTLLSPDSPGRDGPAFPAHLPIAIIERASSPDQRLTLSTLARIAPALAELDERPPGMIVVGWAALALEGKGRVDILDMPEEGEEAMVGEWLAEEGREEEGWKSGEGWKVREGLNEDWKGILSGVV</sequence>
<dbReference type="InterPro" id="IPR028162">
    <property type="entry name" value="Met8_C"/>
</dbReference>
<keyword evidence="1" id="KW-0488">Methylation</keyword>
<dbReference type="CDD" id="cd11642">
    <property type="entry name" value="SUMT"/>
    <property type="match status" value="1"/>
</dbReference>
<evidence type="ECO:0000256" key="5">
    <source>
        <dbReference type="ARBA" id="ARBA00035662"/>
    </source>
</evidence>
<evidence type="ECO:0000256" key="1">
    <source>
        <dbReference type="ARBA" id="ARBA00022481"/>
    </source>
</evidence>
<dbReference type="FunFam" id="3.40.1010.10:FF:000006">
    <property type="entry name" value="Siroheme synthase, putative"/>
    <property type="match status" value="1"/>
</dbReference>
<evidence type="ECO:0000313" key="11">
    <source>
        <dbReference type="Proteomes" id="UP000322245"/>
    </source>
</evidence>